<organism evidence="2 3">
    <name type="scientific">Setaria viridis</name>
    <name type="common">Green bristlegrass</name>
    <name type="synonym">Setaria italica subsp. viridis</name>
    <dbReference type="NCBI Taxonomy" id="4556"/>
    <lineage>
        <taxon>Eukaryota</taxon>
        <taxon>Viridiplantae</taxon>
        <taxon>Streptophyta</taxon>
        <taxon>Embryophyta</taxon>
        <taxon>Tracheophyta</taxon>
        <taxon>Spermatophyta</taxon>
        <taxon>Magnoliopsida</taxon>
        <taxon>Liliopsida</taxon>
        <taxon>Poales</taxon>
        <taxon>Poaceae</taxon>
        <taxon>PACMAD clade</taxon>
        <taxon>Panicoideae</taxon>
        <taxon>Panicodae</taxon>
        <taxon>Paniceae</taxon>
        <taxon>Cenchrinae</taxon>
        <taxon>Setaria</taxon>
    </lineage>
</organism>
<name>A0A4U6WIH5_SETVI</name>
<protein>
    <submittedName>
        <fullName evidence="2">Uncharacterized protein</fullName>
    </submittedName>
</protein>
<dbReference type="AlphaFoldDB" id="A0A4U6WIH5"/>
<keyword evidence="3" id="KW-1185">Reference proteome</keyword>
<dbReference type="Proteomes" id="UP000298652">
    <property type="component" value="Chromosome 1"/>
</dbReference>
<sequence length="45" mass="5150">MRCGVRWWWLWHCSCKPATACLLPGGCRPASRSRRVAYAVEPALF</sequence>
<gene>
    <name evidence="2" type="ORF">SEVIR_1G353250v2</name>
</gene>
<proteinExistence type="predicted"/>
<feature type="chain" id="PRO_5020527316" evidence="1">
    <location>
        <begin position="21"/>
        <end position="45"/>
    </location>
</feature>
<reference evidence="2" key="1">
    <citation type="submission" date="2019-03" db="EMBL/GenBank/DDBJ databases">
        <title>WGS assembly of Setaria viridis.</title>
        <authorList>
            <person name="Huang P."/>
            <person name="Jenkins J."/>
            <person name="Grimwood J."/>
            <person name="Barry K."/>
            <person name="Healey A."/>
            <person name="Mamidi S."/>
            <person name="Sreedasyam A."/>
            <person name="Shu S."/>
            <person name="Feldman M."/>
            <person name="Wu J."/>
            <person name="Yu Y."/>
            <person name="Chen C."/>
            <person name="Johnson J."/>
            <person name="Rokhsar D."/>
            <person name="Baxter I."/>
            <person name="Schmutz J."/>
            <person name="Brutnell T."/>
            <person name="Kellogg E."/>
        </authorList>
    </citation>
    <scope>NUCLEOTIDE SEQUENCE [LARGE SCALE GENOMIC DNA]</scope>
</reference>
<dbReference type="Gramene" id="TKW41974">
    <property type="protein sequence ID" value="TKW41974"/>
    <property type="gene ID" value="SEVIR_1G353250v2"/>
</dbReference>
<keyword evidence="1" id="KW-0732">Signal</keyword>
<evidence type="ECO:0000313" key="2">
    <source>
        <dbReference type="EMBL" id="TKW41974.1"/>
    </source>
</evidence>
<dbReference type="EMBL" id="CM016552">
    <property type="protein sequence ID" value="TKW41974.1"/>
    <property type="molecule type" value="Genomic_DNA"/>
</dbReference>
<feature type="signal peptide" evidence="1">
    <location>
        <begin position="1"/>
        <end position="20"/>
    </location>
</feature>
<evidence type="ECO:0000313" key="3">
    <source>
        <dbReference type="Proteomes" id="UP000298652"/>
    </source>
</evidence>
<accession>A0A4U6WIH5</accession>
<evidence type="ECO:0000256" key="1">
    <source>
        <dbReference type="SAM" id="SignalP"/>
    </source>
</evidence>